<sequence length="281" mass="32072">MVKALAKQNEELIRQAYTLYKQGLMLKDIAAKLKVKESTVRSWKRRYNWDDDDAMLQRNATKKTVPVATVVKETSANTELTEKEKLFCLYFVKCFNASKAYYKAYEGCEYSSAQVGGCRLLKKDKIKAEIDRLKQDKLNRAFLSQDDIFQKYIDIAFADITDYVSFGRETVPVMGPFGPVTVKGDDGNKVQLEKEINSVKFKDSAKVDGTLITEVKQGRDGVSIKLADKMKALEWLAEHSGLLTEEQRAKIDKLRKDAQDDNRDRNVTIRFADDDLSDYAD</sequence>
<dbReference type="InterPro" id="IPR038713">
    <property type="entry name" value="Terminase_Gp1_N_sf"/>
</dbReference>
<proteinExistence type="predicted"/>
<name>A0A6L5YH17_9FIRM</name>
<dbReference type="PANTHER" id="PTHR41328:SF3">
    <property type="entry name" value="PBSX PHAGE TERMINASE SMALL SUBUNIT"/>
    <property type="match status" value="1"/>
</dbReference>
<evidence type="ECO:0000313" key="4">
    <source>
        <dbReference type="EMBL" id="MST57280.1"/>
    </source>
</evidence>
<dbReference type="PANTHER" id="PTHR41328">
    <property type="entry name" value="TERMINASE SMALL SUBUNIT-RELATED"/>
    <property type="match status" value="1"/>
</dbReference>
<dbReference type="InterPro" id="IPR010332">
    <property type="entry name" value="ATPase_terminase-su_N"/>
</dbReference>
<dbReference type="Pfam" id="PF03592">
    <property type="entry name" value="Terminase_2"/>
    <property type="match status" value="1"/>
</dbReference>
<dbReference type="EMBL" id="VUMU01000002">
    <property type="protein sequence ID" value="MST57280.1"/>
    <property type="molecule type" value="Genomic_DNA"/>
</dbReference>
<comment type="caution">
    <text evidence="4">The sequence shown here is derived from an EMBL/GenBank/DDBJ whole genome shotgun (WGS) entry which is preliminary data.</text>
</comment>
<keyword evidence="2" id="KW-0231">Viral genome packaging</keyword>
<dbReference type="GO" id="GO:0051276">
    <property type="term" value="P:chromosome organization"/>
    <property type="evidence" value="ECO:0007669"/>
    <property type="project" value="InterPro"/>
</dbReference>
<accession>A0A6L5YH17</accession>
<reference evidence="4 5" key="1">
    <citation type="submission" date="2019-08" db="EMBL/GenBank/DDBJ databases">
        <title>In-depth cultivation of the pig gut microbiome towards novel bacterial diversity and tailored functional studies.</title>
        <authorList>
            <person name="Wylensek D."/>
            <person name="Hitch T.C.A."/>
            <person name="Clavel T."/>
        </authorList>
    </citation>
    <scope>NUCLEOTIDE SEQUENCE [LARGE SCALE GENOMIC DNA]</scope>
    <source>
        <strain evidence="4 5">WCA3-601-WT-6H</strain>
    </source>
</reference>
<evidence type="ECO:0000259" key="3">
    <source>
        <dbReference type="Pfam" id="PF06056"/>
    </source>
</evidence>
<dbReference type="AlphaFoldDB" id="A0A6L5YH17"/>
<dbReference type="RefSeq" id="WP_154495247.1">
    <property type="nucleotide sequence ID" value="NZ_VUMU01000002.1"/>
</dbReference>
<dbReference type="Proteomes" id="UP000476055">
    <property type="component" value="Unassembled WGS sequence"/>
</dbReference>
<dbReference type="Pfam" id="PF06056">
    <property type="entry name" value="Terminase_5"/>
    <property type="match status" value="1"/>
</dbReference>
<evidence type="ECO:0000313" key="5">
    <source>
        <dbReference type="Proteomes" id="UP000476055"/>
    </source>
</evidence>
<evidence type="ECO:0000256" key="2">
    <source>
        <dbReference type="ARBA" id="ARBA00023219"/>
    </source>
</evidence>
<protein>
    <submittedName>
        <fullName evidence="4">Phage portal protein</fullName>
    </submittedName>
</protein>
<dbReference type="InterPro" id="IPR005335">
    <property type="entry name" value="Terminase_ssu"/>
</dbReference>
<feature type="domain" description="Terminase ATPase subunit N-terminal" evidence="3">
    <location>
        <begin position="12"/>
        <end position="55"/>
    </location>
</feature>
<dbReference type="Gene3D" id="1.10.10.1400">
    <property type="entry name" value="Terminase, small subunit, N-terminal DNA-binding domain, HTH motif"/>
    <property type="match status" value="1"/>
</dbReference>
<keyword evidence="5" id="KW-1185">Reference proteome</keyword>
<evidence type="ECO:0000256" key="1">
    <source>
        <dbReference type="ARBA" id="ARBA00022612"/>
    </source>
</evidence>
<dbReference type="Gene3D" id="1.10.10.60">
    <property type="entry name" value="Homeodomain-like"/>
    <property type="match status" value="1"/>
</dbReference>
<organism evidence="4 5">
    <name type="scientific">Waltera intestinalis</name>
    <dbReference type="NCBI Taxonomy" id="2606635"/>
    <lineage>
        <taxon>Bacteria</taxon>
        <taxon>Bacillati</taxon>
        <taxon>Bacillota</taxon>
        <taxon>Clostridia</taxon>
        <taxon>Lachnospirales</taxon>
        <taxon>Lachnospiraceae</taxon>
        <taxon>Waltera</taxon>
    </lineage>
</organism>
<dbReference type="InterPro" id="IPR052404">
    <property type="entry name" value="SPP1-like_terminase"/>
</dbReference>
<gene>
    <name evidence="4" type="ORF">FYJ59_03295</name>
</gene>
<keyword evidence="1" id="KW-1188">Viral release from host cell</keyword>